<evidence type="ECO:0000313" key="3">
    <source>
        <dbReference type="Proteomes" id="UP000287651"/>
    </source>
</evidence>
<organism evidence="2 3">
    <name type="scientific">Ensete ventricosum</name>
    <name type="common">Abyssinian banana</name>
    <name type="synonym">Musa ensete</name>
    <dbReference type="NCBI Taxonomy" id="4639"/>
    <lineage>
        <taxon>Eukaryota</taxon>
        <taxon>Viridiplantae</taxon>
        <taxon>Streptophyta</taxon>
        <taxon>Embryophyta</taxon>
        <taxon>Tracheophyta</taxon>
        <taxon>Spermatophyta</taxon>
        <taxon>Magnoliopsida</taxon>
        <taxon>Liliopsida</taxon>
        <taxon>Zingiberales</taxon>
        <taxon>Musaceae</taxon>
        <taxon>Ensete</taxon>
    </lineage>
</organism>
<feature type="region of interest" description="Disordered" evidence="1">
    <location>
        <begin position="70"/>
        <end position="90"/>
    </location>
</feature>
<dbReference type="AlphaFoldDB" id="A0A444FUW9"/>
<protein>
    <submittedName>
        <fullName evidence="2">Uncharacterized protein</fullName>
    </submittedName>
</protein>
<reference evidence="2 3" key="1">
    <citation type="journal article" date="2014" name="Agronomy (Basel)">
        <title>A Draft Genome Sequence for Ensete ventricosum, the Drought-Tolerant Tree Against Hunger.</title>
        <authorList>
            <person name="Harrison J."/>
            <person name="Moore K.A."/>
            <person name="Paszkiewicz K."/>
            <person name="Jones T."/>
            <person name="Grant M."/>
            <person name="Ambacheew D."/>
            <person name="Muzemil S."/>
            <person name="Studholme D.J."/>
        </authorList>
    </citation>
    <scope>NUCLEOTIDE SEQUENCE [LARGE SCALE GENOMIC DNA]</scope>
</reference>
<dbReference type="Proteomes" id="UP000287651">
    <property type="component" value="Unassembled WGS sequence"/>
</dbReference>
<accession>A0A444FUW9</accession>
<dbReference type="EMBL" id="AMZH03009881">
    <property type="protein sequence ID" value="RRT55878.1"/>
    <property type="molecule type" value="Genomic_DNA"/>
</dbReference>
<evidence type="ECO:0000256" key="1">
    <source>
        <dbReference type="SAM" id="MobiDB-lite"/>
    </source>
</evidence>
<name>A0A444FUW9_ENSVE</name>
<sequence>MSRSRGGRRMVAVAVAAKGTRRKSRQRSLKNRMVWPPGEALSISLLFLLLSLDLTAICRWLCLFFLFTADSDGRNAGGQSSDEEDEDDDEAVKLESDVLSTLVRLPGGWLCLAESWMSFSAAAFLHACMTAYVCDQVEVAADATDKS</sequence>
<gene>
    <name evidence="2" type="ORF">B296_00027895</name>
</gene>
<feature type="compositionally biased region" description="Acidic residues" evidence="1">
    <location>
        <begin position="81"/>
        <end position="90"/>
    </location>
</feature>
<evidence type="ECO:0000313" key="2">
    <source>
        <dbReference type="EMBL" id="RRT55878.1"/>
    </source>
</evidence>
<proteinExistence type="predicted"/>
<comment type="caution">
    <text evidence="2">The sequence shown here is derived from an EMBL/GenBank/DDBJ whole genome shotgun (WGS) entry which is preliminary data.</text>
</comment>